<feature type="transmembrane region" description="Helical" evidence="1">
    <location>
        <begin position="212"/>
        <end position="228"/>
    </location>
</feature>
<protein>
    <recommendedName>
        <fullName evidence="4">Tryptophan-rich sensory protein</fullName>
    </recommendedName>
</protein>
<dbReference type="AlphaFoldDB" id="A0AAV3XFN3"/>
<organism evidence="2 3">
    <name type="scientific">Microseira wollei NIES-4236</name>
    <dbReference type="NCBI Taxonomy" id="2530354"/>
    <lineage>
        <taxon>Bacteria</taxon>
        <taxon>Bacillati</taxon>
        <taxon>Cyanobacteriota</taxon>
        <taxon>Cyanophyceae</taxon>
        <taxon>Oscillatoriophycideae</taxon>
        <taxon>Aerosakkonematales</taxon>
        <taxon>Aerosakkonemataceae</taxon>
        <taxon>Microseira</taxon>
    </lineage>
</organism>
<evidence type="ECO:0008006" key="4">
    <source>
        <dbReference type="Google" id="ProtNLM"/>
    </source>
</evidence>
<evidence type="ECO:0000256" key="1">
    <source>
        <dbReference type="SAM" id="Phobius"/>
    </source>
</evidence>
<dbReference type="Proteomes" id="UP001050975">
    <property type="component" value="Unassembled WGS sequence"/>
</dbReference>
<feature type="transmembrane region" description="Helical" evidence="1">
    <location>
        <begin position="234"/>
        <end position="252"/>
    </location>
</feature>
<dbReference type="RefSeq" id="WP_226586154.1">
    <property type="nucleotide sequence ID" value="NZ_BLAY01000087.1"/>
</dbReference>
<keyword evidence="1" id="KW-1133">Transmembrane helix</keyword>
<evidence type="ECO:0000313" key="2">
    <source>
        <dbReference type="EMBL" id="GET40311.1"/>
    </source>
</evidence>
<proteinExistence type="predicted"/>
<dbReference type="PANTHER" id="PTHR33802:SF1">
    <property type="entry name" value="XK-RELATED PROTEIN"/>
    <property type="match status" value="1"/>
</dbReference>
<gene>
    <name evidence="2" type="ORF">MiSe_51200</name>
</gene>
<dbReference type="EMBL" id="BLAY01000087">
    <property type="protein sequence ID" value="GET40311.1"/>
    <property type="molecule type" value="Genomic_DNA"/>
</dbReference>
<sequence length="256" mass="28645">MQTINNRFNSDTIRQGINLGAILAALGINVYTNINPPNGINIGEISNTTFRDVLITPANYAFAIWGLIYLGLVSFGIYQGLPDQRRNPQLLKIGYLITIASLCQIAWVFLFQYGFFVLSLVAMLGILIPLMLIYVRLGIGKERVARNDKWWVHIPLSIYFGWISVATIVNVAIALYSVNWNGWGITPQVWTVIMLVIGGAIAAIIIGQRRDVAYPLVFVWAFVAIAIRQMNIPLIAVTASGLAFVLWVFLFTRNRR</sequence>
<accession>A0AAV3XFN3</accession>
<feature type="transmembrane region" description="Helical" evidence="1">
    <location>
        <begin position="12"/>
        <end position="31"/>
    </location>
</feature>
<keyword evidence="1" id="KW-0812">Transmembrane</keyword>
<feature type="transmembrane region" description="Helical" evidence="1">
    <location>
        <begin position="188"/>
        <end position="205"/>
    </location>
</feature>
<dbReference type="PANTHER" id="PTHR33802">
    <property type="entry name" value="SI:CH211-161H7.5-RELATED"/>
    <property type="match status" value="1"/>
</dbReference>
<comment type="caution">
    <text evidence="2">The sequence shown here is derived from an EMBL/GenBank/DDBJ whole genome shotgun (WGS) entry which is preliminary data.</text>
</comment>
<keyword evidence="3" id="KW-1185">Reference proteome</keyword>
<feature type="transmembrane region" description="Helical" evidence="1">
    <location>
        <begin position="115"/>
        <end position="135"/>
    </location>
</feature>
<evidence type="ECO:0000313" key="3">
    <source>
        <dbReference type="Proteomes" id="UP001050975"/>
    </source>
</evidence>
<feature type="transmembrane region" description="Helical" evidence="1">
    <location>
        <begin position="156"/>
        <end position="176"/>
    </location>
</feature>
<keyword evidence="1" id="KW-0472">Membrane</keyword>
<feature type="transmembrane region" description="Helical" evidence="1">
    <location>
        <begin position="60"/>
        <end position="78"/>
    </location>
</feature>
<reference evidence="2" key="1">
    <citation type="submission" date="2019-10" db="EMBL/GenBank/DDBJ databases">
        <title>Draft genome sequece of Microseira wollei NIES-4236.</title>
        <authorList>
            <person name="Yamaguchi H."/>
            <person name="Suzuki S."/>
            <person name="Kawachi M."/>
        </authorList>
    </citation>
    <scope>NUCLEOTIDE SEQUENCE</scope>
    <source>
        <strain evidence="2">NIES-4236</strain>
    </source>
</reference>
<name>A0AAV3XFN3_9CYAN</name>
<feature type="transmembrane region" description="Helical" evidence="1">
    <location>
        <begin position="90"/>
        <end position="109"/>
    </location>
</feature>